<feature type="domain" description="GFO/IDH/MocA-like oxidoreductase" evidence="2">
    <location>
        <begin position="132"/>
        <end position="256"/>
    </location>
</feature>
<protein>
    <submittedName>
        <fullName evidence="3">Gfo/Idh/MocA family oxidoreductase</fullName>
    </submittedName>
</protein>
<comment type="caution">
    <text evidence="3">The sequence shown here is derived from an EMBL/GenBank/DDBJ whole genome shotgun (WGS) entry which is preliminary data.</text>
</comment>
<dbReference type="InterPro" id="IPR052515">
    <property type="entry name" value="Gfo/Idh/MocA_Oxidoreductase"/>
</dbReference>
<dbReference type="GO" id="GO:0000166">
    <property type="term" value="F:nucleotide binding"/>
    <property type="evidence" value="ECO:0007669"/>
    <property type="project" value="InterPro"/>
</dbReference>
<dbReference type="EMBL" id="DRLI01000109">
    <property type="protein sequence ID" value="HHM01927.1"/>
    <property type="molecule type" value="Genomic_DNA"/>
</dbReference>
<dbReference type="SUPFAM" id="SSF55347">
    <property type="entry name" value="Glyceraldehyde-3-phosphate dehydrogenase-like, C-terminal domain"/>
    <property type="match status" value="1"/>
</dbReference>
<reference evidence="3" key="1">
    <citation type="journal article" date="2020" name="mSystems">
        <title>Genome- and Community-Level Interaction Insights into Carbon Utilization and Element Cycling Functions of Hydrothermarchaeota in Hydrothermal Sediment.</title>
        <authorList>
            <person name="Zhou Z."/>
            <person name="Liu Y."/>
            <person name="Xu W."/>
            <person name="Pan J."/>
            <person name="Luo Z.H."/>
            <person name="Li M."/>
        </authorList>
    </citation>
    <scope>NUCLEOTIDE SEQUENCE [LARGE SCALE GENOMIC DNA]</scope>
    <source>
        <strain evidence="3">HyVt-460</strain>
    </source>
</reference>
<accession>A0A7V5VEE7</accession>
<dbReference type="Proteomes" id="UP000885771">
    <property type="component" value="Unassembled WGS sequence"/>
</dbReference>
<dbReference type="Pfam" id="PF22725">
    <property type="entry name" value="GFO_IDH_MocA_C3"/>
    <property type="match status" value="1"/>
</dbReference>
<dbReference type="PANTHER" id="PTHR43249:SF1">
    <property type="entry name" value="D-GLUCOSIDE 3-DEHYDROGENASE"/>
    <property type="match status" value="1"/>
</dbReference>
<dbReference type="InterPro" id="IPR036291">
    <property type="entry name" value="NAD(P)-bd_dom_sf"/>
</dbReference>
<gene>
    <name evidence="3" type="ORF">ENJ15_02870</name>
</gene>
<name>A0A7V5VEE7_CALAY</name>
<organism evidence="3">
    <name type="scientific">Caldithrix abyssi</name>
    <dbReference type="NCBI Taxonomy" id="187145"/>
    <lineage>
        <taxon>Bacteria</taxon>
        <taxon>Pseudomonadati</taxon>
        <taxon>Calditrichota</taxon>
        <taxon>Calditrichia</taxon>
        <taxon>Calditrichales</taxon>
        <taxon>Calditrichaceae</taxon>
        <taxon>Caldithrix</taxon>
    </lineage>
</organism>
<evidence type="ECO:0000259" key="2">
    <source>
        <dbReference type="Pfam" id="PF22725"/>
    </source>
</evidence>
<proteinExistence type="predicted"/>
<dbReference type="Gene3D" id="3.30.360.10">
    <property type="entry name" value="Dihydrodipicolinate Reductase, domain 2"/>
    <property type="match status" value="1"/>
</dbReference>
<evidence type="ECO:0000259" key="1">
    <source>
        <dbReference type="Pfam" id="PF01408"/>
    </source>
</evidence>
<evidence type="ECO:0000313" key="3">
    <source>
        <dbReference type="EMBL" id="HHM01927.1"/>
    </source>
</evidence>
<dbReference type="PANTHER" id="PTHR43249">
    <property type="entry name" value="UDP-N-ACETYL-2-AMINO-2-DEOXY-D-GLUCURONATE OXIDASE"/>
    <property type="match status" value="1"/>
</dbReference>
<dbReference type="AlphaFoldDB" id="A0A7V5VEE7"/>
<dbReference type="InterPro" id="IPR000683">
    <property type="entry name" value="Gfo/Idh/MocA-like_OxRdtase_N"/>
</dbReference>
<dbReference type="InterPro" id="IPR055170">
    <property type="entry name" value="GFO_IDH_MocA-like_dom"/>
</dbReference>
<dbReference type="Pfam" id="PF01408">
    <property type="entry name" value="GFO_IDH_MocA"/>
    <property type="match status" value="1"/>
</dbReference>
<dbReference type="Gene3D" id="3.40.50.720">
    <property type="entry name" value="NAD(P)-binding Rossmann-like Domain"/>
    <property type="match status" value="1"/>
</dbReference>
<feature type="domain" description="Gfo/Idh/MocA-like oxidoreductase N-terminal" evidence="1">
    <location>
        <begin position="4"/>
        <end position="122"/>
    </location>
</feature>
<dbReference type="SUPFAM" id="SSF51735">
    <property type="entry name" value="NAD(P)-binding Rossmann-fold domains"/>
    <property type="match status" value="1"/>
</dbReference>
<sequence length="337" mass="38493">MKKLKVAVVGAGKIAQIAHLPILAAREDVELCAVCDVDQGKARAITEKFNIPHWYFVVDEMIKKERPDAVHICTPSVYHYPMSWLALSKGIHVFVEKPISFKIEEALKLYDYAAGQKRVLMTSLYNRYRSDVRMLRQFIESGELGEIFYIKAGWLRRWEKEIHGSWYSEKKSSGGGVLMDMGIQLMDVALFLTAMPKIKKVRMHAYQLYENIEVEDAALVVLEAENGMTITIETSWKMFLEKDTVYTHVFGRKGSAKLNPLRIHKELHGNLVNVSPVSNSSTRSRFRDAYEHQIDAFIKAARGEAPERGQKDDVLEMMRLMEALYTSAAEGREVELS</sequence>